<organism evidence="6 7">
    <name type="scientific">Arcobacter acticola</name>
    <dbReference type="NCBI Taxonomy" id="1849015"/>
    <lineage>
        <taxon>Bacteria</taxon>
        <taxon>Pseudomonadati</taxon>
        <taxon>Campylobacterota</taxon>
        <taxon>Epsilonproteobacteria</taxon>
        <taxon>Campylobacterales</taxon>
        <taxon>Arcobacteraceae</taxon>
        <taxon>Arcobacter</taxon>
    </lineage>
</organism>
<dbReference type="PANTHER" id="PTHR38102">
    <property type="entry name" value="PERIPLASMIC CHAPERONE SPY"/>
    <property type="match status" value="1"/>
</dbReference>
<keyword evidence="4" id="KW-0574">Periplasm</keyword>
<name>A0A6M8ELT7_9BACT</name>
<protein>
    <submittedName>
        <fullName evidence="6">CpxP family two-component system-associated protein</fullName>
    </submittedName>
</protein>
<evidence type="ECO:0000256" key="4">
    <source>
        <dbReference type="ARBA" id="ARBA00022764"/>
    </source>
</evidence>
<dbReference type="InterPro" id="IPR052211">
    <property type="entry name" value="Cpx_auxiliary_protein"/>
</dbReference>
<comment type="subcellular location">
    <subcellularLocation>
        <location evidence="1">Periplasm</location>
    </subcellularLocation>
</comment>
<dbReference type="PANTHER" id="PTHR38102:SF1">
    <property type="entry name" value="PERIPLASMIC CHAPERONE SPY"/>
    <property type="match status" value="1"/>
</dbReference>
<dbReference type="GO" id="GO:0051082">
    <property type="term" value="F:unfolded protein binding"/>
    <property type="evidence" value="ECO:0007669"/>
    <property type="project" value="TreeGrafter"/>
</dbReference>
<proteinExistence type="inferred from homology"/>
<dbReference type="KEGG" id="paco:AACT_0679"/>
<feature type="signal peptide" evidence="5">
    <location>
        <begin position="1"/>
        <end position="23"/>
    </location>
</feature>
<reference evidence="6 7" key="1">
    <citation type="submission" date="2019-08" db="EMBL/GenBank/DDBJ databases">
        <title>Complete genome sequence of Arcobacter acticola.</title>
        <authorList>
            <person name="Miller W."/>
        </authorList>
    </citation>
    <scope>NUCLEOTIDE SEQUENCE [LARGE SCALE GENOMIC DNA]</scope>
    <source>
        <strain evidence="6 7">KCTC 52212</strain>
    </source>
</reference>
<evidence type="ECO:0000256" key="2">
    <source>
        <dbReference type="ARBA" id="ARBA00008441"/>
    </source>
</evidence>
<accession>A0A6M8ELT7</accession>
<dbReference type="InterPro" id="IPR012899">
    <property type="entry name" value="LTXXQ"/>
</dbReference>
<keyword evidence="3 5" id="KW-0732">Signal</keyword>
<evidence type="ECO:0000313" key="7">
    <source>
        <dbReference type="Proteomes" id="UP000503483"/>
    </source>
</evidence>
<keyword evidence="7" id="KW-1185">Reference proteome</keyword>
<evidence type="ECO:0000256" key="1">
    <source>
        <dbReference type="ARBA" id="ARBA00004418"/>
    </source>
</evidence>
<dbReference type="RefSeq" id="WP_172124985.1">
    <property type="nucleotide sequence ID" value="NZ_CP042652.1"/>
</dbReference>
<dbReference type="Pfam" id="PF07813">
    <property type="entry name" value="LTXXQ"/>
    <property type="match status" value="1"/>
</dbReference>
<gene>
    <name evidence="6" type="ORF">AACT_0679</name>
</gene>
<dbReference type="AlphaFoldDB" id="A0A6M8ELT7"/>
<feature type="chain" id="PRO_5026678696" evidence="5">
    <location>
        <begin position="24"/>
        <end position="148"/>
    </location>
</feature>
<sequence length="148" mass="16825">MTTRNKMISGLALSTLLATGLFAGNEQMKRDGNSSCMMKKGSMDKGGKHGERSVIGIFKRLNLTPEQDAQIEKIVLENRANMESFDDAFTKDGFDKAKYIKIMNEKRDNMLKSNAEILEKSYAILTPKQKEQLKVLMDLRKEKMDKKL</sequence>
<comment type="similarity">
    <text evidence="2">Belongs to the CpxP/Spy family.</text>
</comment>
<evidence type="ECO:0000256" key="5">
    <source>
        <dbReference type="SAM" id="SignalP"/>
    </source>
</evidence>
<evidence type="ECO:0000313" key="6">
    <source>
        <dbReference type="EMBL" id="QKE27881.1"/>
    </source>
</evidence>
<dbReference type="Gene3D" id="1.20.120.1490">
    <property type="match status" value="1"/>
</dbReference>
<dbReference type="EMBL" id="CP042652">
    <property type="protein sequence ID" value="QKE27881.1"/>
    <property type="molecule type" value="Genomic_DNA"/>
</dbReference>
<dbReference type="GO" id="GO:0030288">
    <property type="term" value="C:outer membrane-bounded periplasmic space"/>
    <property type="evidence" value="ECO:0007669"/>
    <property type="project" value="TreeGrafter"/>
</dbReference>
<dbReference type="Proteomes" id="UP000503483">
    <property type="component" value="Chromosome"/>
</dbReference>
<evidence type="ECO:0000256" key="3">
    <source>
        <dbReference type="ARBA" id="ARBA00022729"/>
    </source>
</evidence>